<reference evidence="1 2" key="1">
    <citation type="submission" date="2016-12" db="EMBL/GenBank/DDBJ databases">
        <title>Clostridium tepidum sp. nov., a close relative of Clostridium sporogenes and Clostridium botulinum Group I.</title>
        <authorList>
            <person name="Dobritsa A.P."/>
            <person name="Kutumbaka K.K."/>
            <person name="Werner K."/>
            <person name="Wiedmann M."/>
            <person name="Asmus A."/>
            <person name="Samadpour M."/>
        </authorList>
    </citation>
    <scope>NUCLEOTIDE SEQUENCE [LARGE SCALE GENOMIC DNA]</scope>
    <source>
        <strain evidence="1 2">IEH 97212</strain>
    </source>
</reference>
<sequence length="667" mass="78322">MPLHNVPLRKFSYARDFYNVAKFNYKAEKVGLGEFKYTIDIIGGATFKYDTTERIKKNESKLFYKNNRKEIDKLDSKMFYSTKTKIDKNNIIKGLYGSKNKIDKNIEKELVPIDKEVAKENLLSLNNIDRNIDILKEKNLLDTNVTKIDKNNTKQFKNIDATKEVNKSNIINLENYKITKDINIKNNKELKREEEQGLDINSNINVGIARKQELDITNAIHLDKAKERGLDIATDKYTDINTIRNIDIKNNSISIDKDNIKKIDLLSNNYLNREIKKEIDKNIITELMYKANNFMLTKYNLTGLEREKVKDIINALDTKLFYINTLKKISKINSIGLNKNIARDVFTSSNNYLDRIIDTSIYKEDIVSLGKNIARNIYKGQMIGLNKSTINIYNTIDAYELNKFDTSIYVPYELKGLNKFRTNIYIPYTATDLEVLKRWWVLGATSPYDKKILPYDYNYLKKPLSINRRDREYGWLISLDKHPISFMPYLEGNVGIDLNYGLEEMALSIEIMLDMVNIIGMIVQHGASQFANASGQEAMEFIMEVLLDWLNLDTTIQEMNNKGSREHYLRTYRWIRWEAEKVWLKADKDHSMDKMMGLKYAGMLFANLIDYMKQHHFDVVPFWRNLKFMDIERQGKNGELIKDLDKLKGKRHYYIETHNFEKKNIRR</sequence>
<comment type="caution">
    <text evidence="1">The sequence shown here is derived from an EMBL/GenBank/DDBJ whole genome shotgun (WGS) entry which is preliminary data.</text>
</comment>
<dbReference type="AlphaFoldDB" id="A0A1S9I938"/>
<protein>
    <submittedName>
        <fullName evidence="1">Uncharacterized protein</fullName>
    </submittedName>
</protein>
<accession>A0A1S9I938</accession>
<gene>
    <name evidence="1" type="ORF">BS638_06560</name>
</gene>
<dbReference type="RefSeq" id="WP_078054576.1">
    <property type="nucleotide sequence ID" value="NZ_MRAE01000012.1"/>
</dbReference>
<dbReference type="OrthoDB" id="1884991at2"/>
<name>A0A1S9I938_9CLOT</name>
<dbReference type="EMBL" id="MRAE01000012">
    <property type="protein sequence ID" value="OOO66783.1"/>
    <property type="molecule type" value="Genomic_DNA"/>
</dbReference>
<dbReference type="Proteomes" id="UP000190256">
    <property type="component" value="Unassembled WGS sequence"/>
</dbReference>
<proteinExistence type="predicted"/>
<evidence type="ECO:0000313" key="1">
    <source>
        <dbReference type="EMBL" id="OOO66783.1"/>
    </source>
</evidence>
<evidence type="ECO:0000313" key="2">
    <source>
        <dbReference type="Proteomes" id="UP000190256"/>
    </source>
</evidence>
<organism evidence="1 2">
    <name type="scientific">Clostridium tepidum</name>
    <dbReference type="NCBI Taxonomy" id="1962263"/>
    <lineage>
        <taxon>Bacteria</taxon>
        <taxon>Bacillati</taxon>
        <taxon>Bacillota</taxon>
        <taxon>Clostridia</taxon>
        <taxon>Eubacteriales</taxon>
        <taxon>Clostridiaceae</taxon>
        <taxon>Clostridium</taxon>
    </lineage>
</organism>